<name>A0A9D4R8E2_DREPO</name>
<sequence>MILIQSLIPTRFSHFVKCIATQQAAFAIEDCSLGTTSDRARNPSGRQKFASVVSYLHKWPDRES</sequence>
<evidence type="ECO:0000313" key="1">
    <source>
        <dbReference type="EMBL" id="KAH3858028.1"/>
    </source>
</evidence>
<protein>
    <submittedName>
        <fullName evidence="1">Uncharacterized protein</fullName>
    </submittedName>
</protein>
<comment type="caution">
    <text evidence="1">The sequence shown here is derived from an EMBL/GenBank/DDBJ whole genome shotgun (WGS) entry which is preliminary data.</text>
</comment>
<gene>
    <name evidence="1" type="ORF">DPMN_100647</name>
</gene>
<dbReference type="Proteomes" id="UP000828390">
    <property type="component" value="Unassembled WGS sequence"/>
</dbReference>
<dbReference type="AlphaFoldDB" id="A0A9D4R8E2"/>
<proteinExistence type="predicted"/>
<reference evidence="1" key="2">
    <citation type="submission" date="2020-11" db="EMBL/GenBank/DDBJ databases">
        <authorList>
            <person name="McCartney M.A."/>
            <person name="Auch B."/>
            <person name="Kono T."/>
            <person name="Mallez S."/>
            <person name="Becker A."/>
            <person name="Gohl D.M."/>
            <person name="Silverstein K.A.T."/>
            <person name="Koren S."/>
            <person name="Bechman K.B."/>
            <person name="Herman A."/>
            <person name="Abrahante J.E."/>
            <person name="Garbe J."/>
        </authorList>
    </citation>
    <scope>NUCLEOTIDE SEQUENCE</scope>
    <source>
        <strain evidence="1">Duluth1</strain>
        <tissue evidence="1">Whole animal</tissue>
    </source>
</reference>
<evidence type="ECO:0000313" key="2">
    <source>
        <dbReference type="Proteomes" id="UP000828390"/>
    </source>
</evidence>
<dbReference type="EMBL" id="JAIWYP010000003">
    <property type="protein sequence ID" value="KAH3858028.1"/>
    <property type="molecule type" value="Genomic_DNA"/>
</dbReference>
<accession>A0A9D4R8E2</accession>
<reference evidence="1" key="1">
    <citation type="journal article" date="2019" name="bioRxiv">
        <title>The Genome of the Zebra Mussel, Dreissena polymorpha: A Resource for Invasive Species Research.</title>
        <authorList>
            <person name="McCartney M.A."/>
            <person name="Auch B."/>
            <person name="Kono T."/>
            <person name="Mallez S."/>
            <person name="Zhang Y."/>
            <person name="Obille A."/>
            <person name="Becker A."/>
            <person name="Abrahante J.E."/>
            <person name="Garbe J."/>
            <person name="Badalamenti J.P."/>
            <person name="Herman A."/>
            <person name="Mangelson H."/>
            <person name="Liachko I."/>
            <person name="Sullivan S."/>
            <person name="Sone E.D."/>
            <person name="Koren S."/>
            <person name="Silverstein K.A.T."/>
            <person name="Beckman K.B."/>
            <person name="Gohl D.M."/>
        </authorList>
    </citation>
    <scope>NUCLEOTIDE SEQUENCE</scope>
    <source>
        <strain evidence="1">Duluth1</strain>
        <tissue evidence="1">Whole animal</tissue>
    </source>
</reference>
<organism evidence="1 2">
    <name type="scientific">Dreissena polymorpha</name>
    <name type="common">Zebra mussel</name>
    <name type="synonym">Mytilus polymorpha</name>
    <dbReference type="NCBI Taxonomy" id="45954"/>
    <lineage>
        <taxon>Eukaryota</taxon>
        <taxon>Metazoa</taxon>
        <taxon>Spiralia</taxon>
        <taxon>Lophotrochozoa</taxon>
        <taxon>Mollusca</taxon>
        <taxon>Bivalvia</taxon>
        <taxon>Autobranchia</taxon>
        <taxon>Heteroconchia</taxon>
        <taxon>Euheterodonta</taxon>
        <taxon>Imparidentia</taxon>
        <taxon>Neoheterodontei</taxon>
        <taxon>Myida</taxon>
        <taxon>Dreissenoidea</taxon>
        <taxon>Dreissenidae</taxon>
        <taxon>Dreissena</taxon>
    </lineage>
</organism>
<keyword evidence="2" id="KW-1185">Reference proteome</keyword>